<dbReference type="RefSeq" id="WP_172190263.1">
    <property type="nucleotide sequence ID" value="NZ_CAWPPK010000299.1"/>
</dbReference>
<dbReference type="SUPFAM" id="SSF56436">
    <property type="entry name" value="C-type lectin-like"/>
    <property type="match status" value="1"/>
</dbReference>
<dbReference type="GO" id="GO:0004674">
    <property type="term" value="F:protein serine/threonine kinase activity"/>
    <property type="evidence" value="ECO:0007669"/>
    <property type="project" value="UniProtKB-EC"/>
</dbReference>
<organism evidence="2 3">
    <name type="scientific">Microcoleus asticus IPMA8</name>
    <dbReference type="NCBI Taxonomy" id="2563858"/>
    <lineage>
        <taxon>Bacteria</taxon>
        <taxon>Bacillati</taxon>
        <taxon>Cyanobacteriota</taxon>
        <taxon>Cyanophyceae</taxon>
        <taxon>Oscillatoriophycideae</taxon>
        <taxon>Oscillatoriales</taxon>
        <taxon>Microcoleaceae</taxon>
        <taxon>Microcoleus</taxon>
        <taxon>Microcoleus asticus</taxon>
    </lineage>
</organism>
<accession>A0ABX2D1A6</accession>
<keyword evidence="2" id="KW-0808">Transferase</keyword>
<name>A0ABX2D1A6_9CYAN</name>
<dbReference type="PANTHER" id="PTHR23150:SF19">
    <property type="entry name" value="FORMYLGLYCINE-GENERATING ENZYME"/>
    <property type="match status" value="1"/>
</dbReference>
<dbReference type="InterPro" id="IPR042095">
    <property type="entry name" value="SUMF_sf"/>
</dbReference>
<dbReference type="InterPro" id="IPR016187">
    <property type="entry name" value="CTDL_fold"/>
</dbReference>
<comment type="caution">
    <text evidence="2">The sequence shown here is derived from an EMBL/GenBank/DDBJ whole genome shotgun (WGS) entry which is preliminary data.</text>
</comment>
<keyword evidence="3" id="KW-1185">Reference proteome</keyword>
<keyword evidence="2" id="KW-0418">Kinase</keyword>
<gene>
    <name evidence="2" type="primary">pkn1_5</name>
    <name evidence="2" type="ORF">E5S67_04116</name>
</gene>
<dbReference type="InterPro" id="IPR005532">
    <property type="entry name" value="SUMF_dom"/>
</dbReference>
<evidence type="ECO:0000259" key="1">
    <source>
        <dbReference type="Pfam" id="PF03781"/>
    </source>
</evidence>
<proteinExistence type="predicted"/>
<protein>
    <submittedName>
        <fullName evidence="2">Serine/threonine-protein kinase pkn1</fullName>
        <ecNumber evidence="2">2.7.11.1</ecNumber>
    </submittedName>
</protein>
<dbReference type="Proteomes" id="UP000702425">
    <property type="component" value="Unassembled WGS sequence"/>
</dbReference>
<evidence type="ECO:0000313" key="2">
    <source>
        <dbReference type="EMBL" id="NQE36351.1"/>
    </source>
</evidence>
<dbReference type="InterPro" id="IPR051043">
    <property type="entry name" value="Sulfatase_Mod_Factor_Kinase"/>
</dbReference>
<sequence length="246" mass="28711">MQEFLLDMVTVPEAEFLMGACLEDNEAETREAPLRKIWLSTFAIQKTPITVNLWQEFLNKTSYDWCFHNEVAQRSPSKQHPITCVSWHDCCAFARWLQDALGENYALPTEAQWEKACRGTEGLLYPWGSEEPQDYDILPPPPETTLPVGTRQDRQSPYGCLDMWQNVSEWCLDWYDEELYDHEDGEYYQTDPNVTKNPAGPATGRCKVFRGGQMMWQKGWPRCSYRTYQYPDYRALSLGFRVAINF</sequence>
<evidence type="ECO:0000313" key="3">
    <source>
        <dbReference type="Proteomes" id="UP000702425"/>
    </source>
</evidence>
<reference evidence="2 3" key="1">
    <citation type="journal article" date="2020" name="Sci. Rep.">
        <title>A novel cyanobacterial geosmin producer, revising GeoA distribution and dispersion patterns in Bacteria.</title>
        <authorList>
            <person name="Churro C."/>
            <person name="Semedo-Aguiar A.P."/>
            <person name="Silva A.D."/>
            <person name="Pereira-Leal J.B."/>
            <person name="Leite R.B."/>
        </authorList>
    </citation>
    <scope>NUCLEOTIDE SEQUENCE [LARGE SCALE GENOMIC DNA]</scope>
    <source>
        <strain evidence="2 3">IPMA8</strain>
    </source>
</reference>
<dbReference type="Pfam" id="PF03781">
    <property type="entry name" value="FGE-sulfatase"/>
    <property type="match status" value="1"/>
</dbReference>
<dbReference type="Gene3D" id="3.90.1580.10">
    <property type="entry name" value="paralog of FGE (formylglycine-generating enzyme)"/>
    <property type="match status" value="1"/>
</dbReference>
<dbReference type="PANTHER" id="PTHR23150">
    <property type="entry name" value="SULFATASE MODIFYING FACTOR 1, 2"/>
    <property type="match status" value="1"/>
</dbReference>
<dbReference type="EMBL" id="SRRZ01000082">
    <property type="protein sequence ID" value="NQE36351.1"/>
    <property type="molecule type" value="Genomic_DNA"/>
</dbReference>
<feature type="domain" description="Sulfatase-modifying factor enzyme-like" evidence="1">
    <location>
        <begin position="7"/>
        <end position="243"/>
    </location>
</feature>
<dbReference type="EC" id="2.7.11.1" evidence="2"/>